<comment type="caution">
    <text evidence="2">The sequence shown here is derived from an EMBL/GenBank/DDBJ whole genome shotgun (WGS) entry which is preliminary data.</text>
</comment>
<evidence type="ECO:0000313" key="3">
    <source>
        <dbReference type="Proteomes" id="UP000499080"/>
    </source>
</evidence>
<sequence>MKSRLTELIFHYITDHGLDYTGHVFNTRPNIISGGFLSTRPNRQFVIHFERTLQRVLDSLNDIKIGRNELRLGRFDDNAVSMQKEHIRRTWPPRWRTAISHSIYLDIDLYQWFNIRCQNKTPINETINSEEALISGYRHNVT</sequence>
<name>A0A4Y2NKQ4_ARAVE</name>
<dbReference type="EMBL" id="BGPR01009346">
    <property type="protein sequence ID" value="GBN39423.1"/>
    <property type="molecule type" value="Genomic_DNA"/>
</dbReference>
<evidence type="ECO:0000313" key="1">
    <source>
        <dbReference type="EMBL" id="GBN39411.1"/>
    </source>
</evidence>
<dbReference type="AlphaFoldDB" id="A0A4Y2NKQ4"/>
<dbReference type="EMBL" id="BGPR01009344">
    <property type="protein sequence ID" value="GBN39411.1"/>
    <property type="molecule type" value="Genomic_DNA"/>
</dbReference>
<evidence type="ECO:0000313" key="2">
    <source>
        <dbReference type="EMBL" id="GBN39423.1"/>
    </source>
</evidence>
<proteinExistence type="predicted"/>
<gene>
    <name evidence="2" type="ORF">AVEN_202657_1</name>
    <name evidence="1" type="ORF">AVEN_59544_1</name>
</gene>
<keyword evidence="3" id="KW-1185">Reference proteome</keyword>
<dbReference type="Proteomes" id="UP000499080">
    <property type="component" value="Unassembled WGS sequence"/>
</dbReference>
<protein>
    <submittedName>
        <fullName evidence="2">Uncharacterized protein</fullName>
    </submittedName>
</protein>
<reference evidence="2 3" key="1">
    <citation type="journal article" date="2019" name="Sci. Rep.">
        <title>Orb-weaving spider Araneus ventricosus genome elucidates the spidroin gene catalogue.</title>
        <authorList>
            <person name="Kono N."/>
            <person name="Nakamura H."/>
            <person name="Ohtoshi R."/>
            <person name="Moran D.A.P."/>
            <person name="Shinohara A."/>
            <person name="Yoshida Y."/>
            <person name="Fujiwara M."/>
            <person name="Mori M."/>
            <person name="Tomita M."/>
            <person name="Arakawa K."/>
        </authorList>
    </citation>
    <scope>NUCLEOTIDE SEQUENCE [LARGE SCALE GENOMIC DNA]</scope>
</reference>
<accession>A0A4Y2NKQ4</accession>
<organism evidence="2 3">
    <name type="scientific">Araneus ventricosus</name>
    <name type="common">Orbweaver spider</name>
    <name type="synonym">Epeira ventricosa</name>
    <dbReference type="NCBI Taxonomy" id="182803"/>
    <lineage>
        <taxon>Eukaryota</taxon>
        <taxon>Metazoa</taxon>
        <taxon>Ecdysozoa</taxon>
        <taxon>Arthropoda</taxon>
        <taxon>Chelicerata</taxon>
        <taxon>Arachnida</taxon>
        <taxon>Araneae</taxon>
        <taxon>Araneomorphae</taxon>
        <taxon>Entelegynae</taxon>
        <taxon>Araneoidea</taxon>
        <taxon>Araneidae</taxon>
        <taxon>Araneus</taxon>
    </lineage>
</organism>